<evidence type="ECO:0000313" key="3">
    <source>
        <dbReference type="Proteomes" id="UP000244338"/>
    </source>
</evidence>
<dbReference type="AlphaFoldDB" id="A0A2R6Y3V4"/>
<accession>A0A2R6Y3V4</accession>
<feature type="compositionally biased region" description="Basic and acidic residues" evidence="1">
    <location>
        <begin position="25"/>
        <end position="37"/>
    </location>
</feature>
<organism evidence="2 3">
    <name type="scientific">Candidatus Carbonibacillus altaicus</name>
    <dbReference type="NCBI Taxonomy" id="2163959"/>
    <lineage>
        <taxon>Bacteria</taxon>
        <taxon>Bacillati</taxon>
        <taxon>Bacillota</taxon>
        <taxon>Bacilli</taxon>
        <taxon>Bacillales</taxon>
        <taxon>Candidatus Carbonibacillus</taxon>
    </lineage>
</organism>
<dbReference type="EMBL" id="PEBX01000008">
    <property type="protein sequence ID" value="PTQ57364.1"/>
    <property type="molecule type" value="Genomic_DNA"/>
</dbReference>
<comment type="caution">
    <text evidence="2">The sequence shown here is derived from an EMBL/GenBank/DDBJ whole genome shotgun (WGS) entry which is preliminary data.</text>
</comment>
<name>A0A2R6Y3V4_9BACL</name>
<reference evidence="3" key="1">
    <citation type="journal article" date="2018" name="Sci. Rep.">
        <title>Lignite coal burning seam in the remote Altai Mountains harbors a hydrogen-driven thermophilic microbial community.</title>
        <authorList>
            <person name="Kadnikov V.V."/>
            <person name="Mardanov A.V."/>
            <person name="Ivasenko D.A."/>
            <person name="Antsiferov D.V."/>
            <person name="Beletsky A.V."/>
            <person name="Karnachuk O.V."/>
            <person name="Ravin N.V."/>
        </authorList>
    </citation>
    <scope>NUCLEOTIDE SEQUENCE [LARGE SCALE GENOMIC DNA]</scope>
</reference>
<evidence type="ECO:0000313" key="2">
    <source>
        <dbReference type="EMBL" id="PTQ57364.1"/>
    </source>
</evidence>
<dbReference type="Proteomes" id="UP000244338">
    <property type="component" value="Unassembled WGS sequence"/>
</dbReference>
<proteinExistence type="predicted"/>
<gene>
    <name evidence="2" type="ORF">BSOLF_1680</name>
</gene>
<evidence type="ECO:0000256" key="1">
    <source>
        <dbReference type="SAM" id="MobiDB-lite"/>
    </source>
</evidence>
<feature type="region of interest" description="Disordered" evidence="1">
    <location>
        <begin position="1"/>
        <end position="37"/>
    </location>
</feature>
<sequence length="37" mass="4024">MEALQLRTNERVDGAQTAVGNGTHRPRDETEAEGASR</sequence>
<protein>
    <submittedName>
        <fullName evidence="2">Uncharacterized protein</fullName>
    </submittedName>
</protein>